<dbReference type="Proteomes" id="UP000179807">
    <property type="component" value="Unassembled WGS sequence"/>
</dbReference>
<organism evidence="1 2">
    <name type="scientific">Tritrichomonas foetus</name>
    <dbReference type="NCBI Taxonomy" id="1144522"/>
    <lineage>
        <taxon>Eukaryota</taxon>
        <taxon>Metamonada</taxon>
        <taxon>Parabasalia</taxon>
        <taxon>Tritrichomonadida</taxon>
        <taxon>Tritrichomonadidae</taxon>
        <taxon>Tritrichomonas</taxon>
    </lineage>
</organism>
<dbReference type="RefSeq" id="XP_068360353.1">
    <property type="nucleotide sequence ID" value="XM_068490068.1"/>
</dbReference>
<proteinExistence type="predicted"/>
<comment type="caution">
    <text evidence="1">The sequence shown here is derived from an EMBL/GenBank/DDBJ whole genome shotgun (WGS) entry which is preliminary data.</text>
</comment>
<reference evidence="1" key="1">
    <citation type="submission" date="2016-10" db="EMBL/GenBank/DDBJ databases">
        <authorList>
            <person name="Benchimol M."/>
            <person name="Almeida L.G."/>
            <person name="Vasconcelos A.T."/>
            <person name="Perreira-Neves A."/>
            <person name="Rosa I.A."/>
            <person name="Tasca T."/>
            <person name="Bogo M.R."/>
            <person name="de Souza W."/>
        </authorList>
    </citation>
    <scope>NUCLEOTIDE SEQUENCE [LARGE SCALE GENOMIC DNA]</scope>
    <source>
        <strain evidence="1">K</strain>
    </source>
</reference>
<evidence type="ECO:0000313" key="2">
    <source>
        <dbReference type="Proteomes" id="UP000179807"/>
    </source>
</evidence>
<protein>
    <submittedName>
        <fullName evidence="1">Uncharacterized protein</fullName>
    </submittedName>
</protein>
<name>A0A1J4K6X0_9EUKA</name>
<dbReference type="AlphaFoldDB" id="A0A1J4K6X0"/>
<dbReference type="EMBL" id="MLAK01000704">
    <property type="protein sequence ID" value="OHT07217.1"/>
    <property type="molecule type" value="Genomic_DNA"/>
</dbReference>
<dbReference type="GeneID" id="94824772"/>
<keyword evidence="2" id="KW-1185">Reference proteome</keyword>
<evidence type="ECO:0000313" key="1">
    <source>
        <dbReference type="EMBL" id="OHT07217.1"/>
    </source>
</evidence>
<accession>A0A1J4K6X0</accession>
<gene>
    <name evidence="1" type="ORF">TRFO_01379</name>
</gene>
<sequence length="209" mass="23418">MSGATTTERCFCHCNNISIRNFSPILAPPTSHCSFLEGYPILHIHTNSVNISNQSQIHVQMTGPREAEISCLECSSILYVYASRKGAYCQFKTEKTAKRHGSYPSDTMLGNIKMECIPKSMRQLFTFEVDYLDKESSIFNSLQNPNHDAHSFNDNSPDFDVPFRALNLSDCEENDDYDLMFSSQSEPTVGSYAGIGVYLSNGNRLVNVV</sequence>
<dbReference type="VEuPathDB" id="TrichDB:TRFO_01379"/>